<organism evidence="1 2">
    <name type="scientific">Pseudoroseicyclus aestuarii</name>
    <dbReference type="NCBI Taxonomy" id="1795041"/>
    <lineage>
        <taxon>Bacteria</taxon>
        <taxon>Pseudomonadati</taxon>
        <taxon>Pseudomonadota</taxon>
        <taxon>Alphaproteobacteria</taxon>
        <taxon>Rhodobacterales</taxon>
        <taxon>Paracoccaceae</taxon>
        <taxon>Pseudoroseicyclus</taxon>
    </lineage>
</organism>
<dbReference type="InterPro" id="IPR007709">
    <property type="entry name" value="N-FG_amidohydro"/>
</dbReference>
<dbReference type="OrthoDB" id="9802050at2"/>
<accession>A0A318SRC7</accession>
<sequence length="288" mass="30889">MRAFDLHRPAIQTTAVVFASPHSGSAYPEAFLRRIVLDPLAVRSSEDAFVDRLFARAPSLGAPLLTARVPRAYVDLNRAAEELDPALVEGVQRPTHNPRISSGLGVIPRVVANGRAIYRGKIGLDEAQDRLALCWRPYHEALRAVLAETHAQFGQTILIDCHSMPHEAIEASGVVGGPRPDVVLGDRFGAAAALEIMEGVEAAFKSAGLRVARNMPFAGAYVTQQYGRPARRAHAVQVEIDRSLYMDEARIEPHGGFDAFAALLAGVIAEIAKLGRPAGGAELPVAAE</sequence>
<protein>
    <submittedName>
        <fullName evidence="1">N-formylglutamate amidohydrolase</fullName>
    </submittedName>
</protein>
<dbReference type="Gene3D" id="3.40.630.40">
    <property type="entry name" value="Zn-dependent exopeptidases"/>
    <property type="match status" value="1"/>
</dbReference>
<keyword evidence="1" id="KW-0378">Hydrolase</keyword>
<proteinExistence type="predicted"/>
<keyword evidence="2" id="KW-1185">Reference proteome</keyword>
<dbReference type="Proteomes" id="UP000248311">
    <property type="component" value="Unassembled WGS sequence"/>
</dbReference>
<dbReference type="RefSeq" id="WP_110813342.1">
    <property type="nucleotide sequence ID" value="NZ_QJTE01000002.1"/>
</dbReference>
<dbReference type="SUPFAM" id="SSF53187">
    <property type="entry name" value="Zn-dependent exopeptidases"/>
    <property type="match status" value="1"/>
</dbReference>
<dbReference type="Pfam" id="PF05013">
    <property type="entry name" value="FGase"/>
    <property type="match status" value="1"/>
</dbReference>
<gene>
    <name evidence="1" type="ORF">DFP88_10217</name>
</gene>
<reference evidence="1 2" key="1">
    <citation type="submission" date="2018-06" db="EMBL/GenBank/DDBJ databases">
        <title>Genomic Encyclopedia of Type Strains, Phase III (KMG-III): the genomes of soil and plant-associated and newly described type strains.</title>
        <authorList>
            <person name="Whitman W."/>
        </authorList>
    </citation>
    <scope>NUCLEOTIDE SEQUENCE [LARGE SCALE GENOMIC DNA]</scope>
    <source>
        <strain evidence="1 2">CECT 9025</strain>
    </source>
</reference>
<dbReference type="EMBL" id="QJTE01000002">
    <property type="protein sequence ID" value="PYE84223.1"/>
    <property type="molecule type" value="Genomic_DNA"/>
</dbReference>
<comment type="caution">
    <text evidence="1">The sequence shown here is derived from an EMBL/GenBank/DDBJ whole genome shotgun (WGS) entry which is preliminary data.</text>
</comment>
<evidence type="ECO:0000313" key="2">
    <source>
        <dbReference type="Proteomes" id="UP000248311"/>
    </source>
</evidence>
<name>A0A318SRC7_9RHOB</name>
<dbReference type="GO" id="GO:0016787">
    <property type="term" value="F:hydrolase activity"/>
    <property type="evidence" value="ECO:0007669"/>
    <property type="project" value="UniProtKB-KW"/>
</dbReference>
<evidence type="ECO:0000313" key="1">
    <source>
        <dbReference type="EMBL" id="PYE84223.1"/>
    </source>
</evidence>
<dbReference type="AlphaFoldDB" id="A0A318SRC7"/>